<protein>
    <submittedName>
        <fullName evidence="2">Uncharacterized protein</fullName>
    </submittedName>
</protein>
<proteinExistence type="predicted"/>
<reference evidence="2" key="1">
    <citation type="journal article" date="2021" name="Proc. Natl. Acad. Sci. U.S.A.">
        <title>A Catalog of Tens of Thousands of Viruses from Human Metagenomes Reveals Hidden Associations with Chronic Diseases.</title>
        <authorList>
            <person name="Tisza M.J."/>
            <person name="Buck C.B."/>
        </authorList>
    </citation>
    <scope>NUCLEOTIDE SEQUENCE</scope>
    <source>
        <strain evidence="2">CtKwa30</strain>
    </source>
</reference>
<evidence type="ECO:0000256" key="1">
    <source>
        <dbReference type="SAM" id="MobiDB-lite"/>
    </source>
</evidence>
<dbReference type="EMBL" id="BK016046">
    <property type="protein sequence ID" value="DAF91201.1"/>
    <property type="molecule type" value="Genomic_DNA"/>
</dbReference>
<accession>A0A8S5U9P0</accession>
<feature type="region of interest" description="Disordered" evidence="1">
    <location>
        <begin position="1"/>
        <end position="60"/>
    </location>
</feature>
<organism evidence="2">
    <name type="scientific">Siphoviridae sp. ctKwa30</name>
    <dbReference type="NCBI Taxonomy" id="2825446"/>
    <lineage>
        <taxon>Viruses</taxon>
        <taxon>Duplodnaviria</taxon>
        <taxon>Heunggongvirae</taxon>
        <taxon>Uroviricota</taxon>
        <taxon>Caudoviricetes</taxon>
    </lineage>
</organism>
<sequence length="60" mass="6537">MSTLPDERGQRGGHPPPRKTRRDRLKPAQPDKQTPGCKSRAGTKPAPASAGQDPLEKDHQ</sequence>
<feature type="compositionally biased region" description="Basic and acidic residues" evidence="1">
    <location>
        <begin position="1"/>
        <end position="10"/>
    </location>
</feature>
<name>A0A8S5U9P0_9CAUD</name>
<evidence type="ECO:0000313" key="2">
    <source>
        <dbReference type="EMBL" id="DAF91201.1"/>
    </source>
</evidence>